<proteinExistence type="predicted"/>
<evidence type="ECO:0000313" key="2">
    <source>
        <dbReference type="Proteomes" id="UP000765509"/>
    </source>
</evidence>
<sequence>MSNQGPLEEFLNEFKEDQFSGNLTSKQKLSSLKILRKKRPSFAIGEEPMGKIRGHDIELDLYVERPHLPMLRRPPYPETWKLGKKFRNTSMNS</sequence>
<reference evidence="1" key="1">
    <citation type="submission" date="2021-03" db="EMBL/GenBank/DDBJ databases">
        <title>Draft genome sequence of rust myrtle Austropuccinia psidii MF-1, a brazilian biotype.</title>
        <authorList>
            <person name="Quecine M.C."/>
            <person name="Pachon D.M.R."/>
            <person name="Bonatelli M.L."/>
            <person name="Correr F.H."/>
            <person name="Franceschini L.M."/>
            <person name="Leite T.F."/>
            <person name="Margarido G.R.A."/>
            <person name="Almeida C.A."/>
            <person name="Ferrarezi J.A."/>
            <person name="Labate C.A."/>
        </authorList>
    </citation>
    <scope>NUCLEOTIDE SEQUENCE</scope>
    <source>
        <strain evidence="1">MF-1</strain>
    </source>
</reference>
<dbReference type="EMBL" id="AVOT02023793">
    <property type="protein sequence ID" value="MBW0514053.1"/>
    <property type="molecule type" value="Genomic_DNA"/>
</dbReference>
<keyword evidence="2" id="KW-1185">Reference proteome</keyword>
<protein>
    <submittedName>
        <fullName evidence="1">Uncharacterized protein</fullName>
    </submittedName>
</protein>
<organism evidence="1 2">
    <name type="scientific">Austropuccinia psidii MF-1</name>
    <dbReference type="NCBI Taxonomy" id="1389203"/>
    <lineage>
        <taxon>Eukaryota</taxon>
        <taxon>Fungi</taxon>
        <taxon>Dikarya</taxon>
        <taxon>Basidiomycota</taxon>
        <taxon>Pucciniomycotina</taxon>
        <taxon>Pucciniomycetes</taxon>
        <taxon>Pucciniales</taxon>
        <taxon>Sphaerophragmiaceae</taxon>
        <taxon>Austropuccinia</taxon>
    </lineage>
</organism>
<accession>A0A9Q3E4Z2</accession>
<name>A0A9Q3E4Z2_9BASI</name>
<gene>
    <name evidence="1" type="ORF">O181_053768</name>
</gene>
<evidence type="ECO:0000313" key="1">
    <source>
        <dbReference type="EMBL" id="MBW0514053.1"/>
    </source>
</evidence>
<comment type="caution">
    <text evidence="1">The sequence shown here is derived from an EMBL/GenBank/DDBJ whole genome shotgun (WGS) entry which is preliminary data.</text>
</comment>
<dbReference type="Proteomes" id="UP000765509">
    <property type="component" value="Unassembled WGS sequence"/>
</dbReference>
<dbReference type="AlphaFoldDB" id="A0A9Q3E4Z2"/>